<reference evidence="1" key="2">
    <citation type="journal article" date="2015" name="Data Brief">
        <title>Shoot transcriptome of the giant reed, Arundo donax.</title>
        <authorList>
            <person name="Barrero R.A."/>
            <person name="Guerrero F.D."/>
            <person name="Moolhuijzen P."/>
            <person name="Goolsby J.A."/>
            <person name="Tidwell J."/>
            <person name="Bellgard S.E."/>
            <person name="Bellgard M.I."/>
        </authorList>
    </citation>
    <scope>NUCLEOTIDE SEQUENCE</scope>
    <source>
        <tissue evidence="1">Shoot tissue taken approximately 20 cm above the soil surface</tissue>
    </source>
</reference>
<evidence type="ECO:0000313" key="1">
    <source>
        <dbReference type="EMBL" id="JAE01511.1"/>
    </source>
</evidence>
<reference evidence="1" key="1">
    <citation type="submission" date="2014-09" db="EMBL/GenBank/DDBJ databases">
        <authorList>
            <person name="Magalhaes I.L.F."/>
            <person name="Oliveira U."/>
            <person name="Santos F.R."/>
            <person name="Vidigal T.H.D.A."/>
            <person name="Brescovit A.D."/>
            <person name="Santos A.J."/>
        </authorList>
    </citation>
    <scope>NUCLEOTIDE SEQUENCE</scope>
    <source>
        <tissue evidence="1">Shoot tissue taken approximately 20 cm above the soil surface</tissue>
    </source>
</reference>
<proteinExistence type="predicted"/>
<accession>A0A0A9EUE4</accession>
<sequence length="30" mass="3405">MGEIITGLDFMVTELITFLYLFSEFNLCGS</sequence>
<dbReference type="AlphaFoldDB" id="A0A0A9EUE4"/>
<protein>
    <submittedName>
        <fullName evidence="1">Uncharacterized protein</fullName>
    </submittedName>
</protein>
<name>A0A0A9EUE4_ARUDO</name>
<organism evidence="1">
    <name type="scientific">Arundo donax</name>
    <name type="common">Giant reed</name>
    <name type="synonym">Donax arundinaceus</name>
    <dbReference type="NCBI Taxonomy" id="35708"/>
    <lineage>
        <taxon>Eukaryota</taxon>
        <taxon>Viridiplantae</taxon>
        <taxon>Streptophyta</taxon>
        <taxon>Embryophyta</taxon>
        <taxon>Tracheophyta</taxon>
        <taxon>Spermatophyta</taxon>
        <taxon>Magnoliopsida</taxon>
        <taxon>Liliopsida</taxon>
        <taxon>Poales</taxon>
        <taxon>Poaceae</taxon>
        <taxon>PACMAD clade</taxon>
        <taxon>Arundinoideae</taxon>
        <taxon>Arundineae</taxon>
        <taxon>Arundo</taxon>
    </lineage>
</organism>
<dbReference type="EMBL" id="GBRH01196385">
    <property type="protein sequence ID" value="JAE01511.1"/>
    <property type="molecule type" value="Transcribed_RNA"/>
</dbReference>